<accession>A0A0K1EEX2</accession>
<feature type="compositionally biased region" description="Gly residues" evidence="1">
    <location>
        <begin position="43"/>
        <end position="53"/>
    </location>
</feature>
<gene>
    <name evidence="2" type="ORF">CMC5_032550</name>
</gene>
<dbReference type="Proteomes" id="UP000067626">
    <property type="component" value="Chromosome"/>
</dbReference>
<feature type="compositionally biased region" description="Low complexity" evidence="1">
    <location>
        <begin position="26"/>
        <end position="42"/>
    </location>
</feature>
<reference evidence="2 3" key="1">
    <citation type="submission" date="2015-07" db="EMBL/GenBank/DDBJ databases">
        <title>Genome analysis of myxobacterium Chondromyces crocatus Cm c5 reveals a high potential for natural compound synthesis and the genetic basis for the loss of fruiting body formation.</title>
        <authorList>
            <person name="Zaburannyi N."/>
            <person name="Bunk B."/>
            <person name="Maier J."/>
            <person name="Overmann J."/>
            <person name="Mueller R."/>
        </authorList>
    </citation>
    <scope>NUCLEOTIDE SEQUENCE [LARGE SCALE GENOMIC DNA]</scope>
    <source>
        <strain evidence="2 3">Cm c5</strain>
    </source>
</reference>
<evidence type="ECO:0000256" key="1">
    <source>
        <dbReference type="SAM" id="MobiDB-lite"/>
    </source>
</evidence>
<name>A0A0K1EEX2_CHOCO</name>
<keyword evidence="3" id="KW-1185">Reference proteome</keyword>
<organism evidence="2 3">
    <name type="scientific">Chondromyces crocatus</name>
    <dbReference type="NCBI Taxonomy" id="52"/>
    <lineage>
        <taxon>Bacteria</taxon>
        <taxon>Pseudomonadati</taxon>
        <taxon>Myxococcota</taxon>
        <taxon>Polyangia</taxon>
        <taxon>Polyangiales</taxon>
        <taxon>Polyangiaceae</taxon>
        <taxon>Chondromyces</taxon>
    </lineage>
</organism>
<dbReference type="AlphaFoldDB" id="A0A0K1EEX2"/>
<protein>
    <submittedName>
        <fullName evidence="2">Uncharacterized protein</fullName>
    </submittedName>
</protein>
<proteinExistence type="predicted"/>
<evidence type="ECO:0000313" key="3">
    <source>
        <dbReference type="Proteomes" id="UP000067626"/>
    </source>
</evidence>
<evidence type="ECO:0000313" key="2">
    <source>
        <dbReference type="EMBL" id="AKT39108.1"/>
    </source>
</evidence>
<dbReference type="EMBL" id="CP012159">
    <property type="protein sequence ID" value="AKT39108.1"/>
    <property type="molecule type" value="Genomic_DNA"/>
</dbReference>
<sequence length="382" mass="38445">MTALGLASTTLLAASCVLDTQGTLPSATGSAGNGPTSSSTSAGGSGGEGGQGGQLQPEPENCLDGIDNDLDGFVDCADVDDCAPADYACIPAPPDGWTGNVHALIGDFDSTDAPPACPEGTAERDFVAEPSDATCTPCGCSHDTSNASCYAPAITCYNSANCNVGASSVTYATLTNGCGSVSNTPNPLSCRLVAPSSVRDRGTCAVGTEAQLVEALPWRHTVRTCTSSLPTGLGCAQPGHVCAARPPVVDGTPAIDDTTTCILKEGADACDTGWTHIDLQLYDGGEDGRSCTACGCNLDAITCTGGNVQAYDNNNCSGDNRSVSTPTCTNITDLRDWDTLGFRSEVGTLTGNVACTGGEGQGAVAPEGPTKLCCQQVAPPPH</sequence>
<dbReference type="KEGG" id="ccro:CMC5_032550"/>
<feature type="region of interest" description="Disordered" evidence="1">
    <location>
        <begin position="25"/>
        <end position="61"/>
    </location>
</feature>